<dbReference type="Proteomes" id="UP001054801">
    <property type="component" value="Chromosome"/>
</dbReference>
<protein>
    <submittedName>
        <fullName evidence="2">Uncharacterized protein</fullName>
    </submittedName>
</protein>
<evidence type="ECO:0000256" key="1">
    <source>
        <dbReference type="SAM" id="MobiDB-lite"/>
    </source>
</evidence>
<accession>A0ABY3T283</accession>
<dbReference type="EMBL" id="CP091244">
    <property type="protein sequence ID" value="UJS24881.1"/>
    <property type="molecule type" value="Genomic_DNA"/>
</dbReference>
<sequence length="271" mass="31673">MQTPTDTRKKILVNVWIPLVERLNVKIKNACLNRDGFVDRVLKHEAQMLAKEITQPNSPVAKKYISSCLTKDMVTPVNFSLSEETANIITNECKRLNIPRDSFINRVLFLLVVPESTIDEVFFKFSDGEYEYEQKMGDYSDYTTDCDEKYISWQSSLIDIVNDYIEADPFWYLRSCLYGKQKTYNIEGASLLHGQFIERNALAELPDNDSLKTDNALFLNCIMQGNAFDNFDGFLENLKFHDHLNKEKEERKQKRENIKQQDQAKRERQPK</sequence>
<evidence type="ECO:0000313" key="2">
    <source>
        <dbReference type="EMBL" id="UJS24881.1"/>
    </source>
</evidence>
<keyword evidence="3" id="KW-1185">Reference proteome</keyword>
<evidence type="ECO:0000313" key="3">
    <source>
        <dbReference type="Proteomes" id="UP001054801"/>
    </source>
</evidence>
<gene>
    <name evidence="2" type="ORF">L2Y54_02270</name>
</gene>
<dbReference type="RefSeq" id="WP_236499590.1">
    <property type="nucleotide sequence ID" value="NZ_CP091244.1"/>
</dbReference>
<organism evidence="2 3">
    <name type="scientific">Thiothrix winogradskyi</name>
    <dbReference type="NCBI Taxonomy" id="96472"/>
    <lineage>
        <taxon>Bacteria</taxon>
        <taxon>Pseudomonadati</taxon>
        <taxon>Pseudomonadota</taxon>
        <taxon>Gammaproteobacteria</taxon>
        <taxon>Thiotrichales</taxon>
        <taxon>Thiotrichaceae</taxon>
        <taxon>Thiothrix</taxon>
    </lineage>
</organism>
<feature type="region of interest" description="Disordered" evidence="1">
    <location>
        <begin position="246"/>
        <end position="271"/>
    </location>
</feature>
<proteinExistence type="predicted"/>
<reference evidence="2" key="1">
    <citation type="journal article" date="2022" name="Microorganisms">
        <title>Two New Species of Filamentous Sulfur Bacteria of the Genus Thiothrix, Thiothrix winogradskyi sp. nov. and 'Candidatus Thiothrix sulfatifontis' sp. nov.</title>
        <authorList>
            <person name="Ravin N.V."/>
            <person name="Rossetti S."/>
            <person name="Beletsky A.V."/>
            <person name="Kadnikov V.V."/>
            <person name="Rudenko T.S."/>
            <person name="Smolyakov D.D."/>
            <person name="Moskvitina M.I."/>
            <person name="Gureeva M.V."/>
            <person name="Mardanov A.V."/>
            <person name="Grabovich M.Y."/>
        </authorList>
    </citation>
    <scope>NUCLEOTIDE SEQUENCE</scope>
    <source>
        <strain evidence="2">CT3</strain>
    </source>
</reference>
<name>A0ABY3T283_9GAMM</name>